<evidence type="ECO:0000313" key="10">
    <source>
        <dbReference type="EMBL" id="CCP25242.1"/>
    </source>
</evidence>
<evidence type="ECO:0000313" key="11">
    <source>
        <dbReference type="Proteomes" id="UP000010802"/>
    </source>
</evidence>
<evidence type="ECO:0000256" key="8">
    <source>
        <dbReference type="PIRNR" id="PIRNR005353"/>
    </source>
</evidence>
<feature type="transmembrane region" description="Helical" evidence="9">
    <location>
        <begin position="110"/>
        <end position="132"/>
    </location>
</feature>
<keyword evidence="4 8" id="KW-1003">Cell membrane</keyword>
<dbReference type="AlphaFoldDB" id="F4LVC8"/>
<organism evidence="10 11">
    <name type="scientific">Tepidanaerobacter acetatoxydans (strain DSM 21804 / JCM 16047 / Re1)</name>
    <dbReference type="NCBI Taxonomy" id="1209989"/>
    <lineage>
        <taxon>Bacteria</taxon>
        <taxon>Bacillati</taxon>
        <taxon>Bacillota</taxon>
        <taxon>Clostridia</taxon>
        <taxon>Thermosediminibacterales</taxon>
        <taxon>Tepidanaerobacteraceae</taxon>
        <taxon>Tepidanaerobacter</taxon>
    </lineage>
</organism>
<dbReference type="OrthoDB" id="9808458at2"/>
<feature type="transmembrane region" description="Helical" evidence="9">
    <location>
        <begin position="32"/>
        <end position="51"/>
    </location>
</feature>
<sequence>MKEDISIPNGSNSWLERRFELTKNGTNPKTEILAGLTTFVTMAYILFVNPITLEAAGMDKGAVFMATALASALTTLLMGLYANYPFALAPGMGLNAYFAYVMVGNVGLSWQAALGAVFISGIIGIIVTLTGLRELLINAIPMPLKHAMGAGIGMFIAFIGLKNAGIIVASEATYLDLGNLAEPGPLLAVIGLVIMAILTARRVKGGILLGIIITTIIGIPMGITKFPSSIISLPPSLAPTLFKLNIREVMQISLFPVVFSLFFTDMFDSIGTFVGVASRTGMIDKEGKLERGNKALFVDFIGTVLGSLMGTSTITTYVESTAGVSEGGRTGLTAVVVAIMFAASIIFSPIALAVPGEAVAPALILVGVFMSSSLNKINFNDFYEAFPAFLTIIMMPFSFSISFGLAIGFVAYVAVMLLGGRGKEVHWIMYALAVIFILYFAVIR</sequence>
<name>F4LVC8_TEPAE</name>
<dbReference type="STRING" id="1209989.TepRe1_0506"/>
<feature type="transmembrane region" description="Helical" evidence="9">
    <location>
        <begin position="389"/>
        <end position="415"/>
    </location>
</feature>
<feature type="transmembrane region" description="Helical" evidence="9">
    <location>
        <begin position="330"/>
        <end position="352"/>
    </location>
</feature>
<feature type="transmembrane region" description="Helical" evidence="9">
    <location>
        <begin position="359"/>
        <end position="377"/>
    </location>
</feature>
<evidence type="ECO:0000256" key="9">
    <source>
        <dbReference type="SAM" id="Phobius"/>
    </source>
</evidence>
<evidence type="ECO:0000256" key="3">
    <source>
        <dbReference type="ARBA" id="ARBA00022448"/>
    </source>
</evidence>
<evidence type="ECO:0000256" key="7">
    <source>
        <dbReference type="ARBA" id="ARBA00023136"/>
    </source>
</evidence>
<feature type="transmembrane region" description="Helical" evidence="9">
    <location>
        <begin position="207"/>
        <end position="233"/>
    </location>
</feature>
<keyword evidence="7 8" id="KW-0472">Membrane</keyword>
<dbReference type="PANTHER" id="PTHR43337">
    <property type="entry name" value="XANTHINE/URACIL PERMEASE C887.17-RELATED"/>
    <property type="match status" value="1"/>
</dbReference>
<dbReference type="HOGENOM" id="CLU_024508_0_1_9"/>
<proteinExistence type="inferred from homology"/>
<evidence type="ECO:0000256" key="2">
    <source>
        <dbReference type="ARBA" id="ARBA00005697"/>
    </source>
</evidence>
<dbReference type="KEGG" id="tae:TepiRe1_0556"/>
<dbReference type="InterPro" id="IPR026033">
    <property type="entry name" value="Azg-like_bact_archaea"/>
</dbReference>
<accession>L0S0C8</accession>
<reference evidence="11" key="1">
    <citation type="journal article" date="2013" name="Genome Announc.">
        <title>First genome sequence of a syntrophic acetate-oxidizing bacterium, Tepidanaerobacter acetatoxydans strain Re1.</title>
        <authorList>
            <person name="Manzoor S."/>
            <person name="Bongcam-Rudloff E."/>
            <person name="Schnurer A."/>
            <person name="Muller B."/>
        </authorList>
    </citation>
    <scope>NUCLEOTIDE SEQUENCE [LARGE SCALE GENOMIC DNA]</scope>
    <source>
        <strain evidence="11">Re1</strain>
    </source>
</reference>
<dbReference type="EMBL" id="HF563609">
    <property type="protein sequence ID" value="CCP25242.1"/>
    <property type="molecule type" value="Genomic_DNA"/>
</dbReference>
<accession>F4LVC8</accession>
<feature type="transmembrane region" description="Helical" evidence="9">
    <location>
        <begin position="253"/>
        <end position="276"/>
    </location>
</feature>
<gene>
    <name evidence="10" type="ordered locus">TEPIRE1_0556</name>
</gene>
<dbReference type="RefSeq" id="WP_013777626.1">
    <property type="nucleotide sequence ID" value="NC_015519.1"/>
</dbReference>
<protein>
    <recommendedName>
        <fullName evidence="12">Xanthine/uracil/vitamin C permease</fullName>
    </recommendedName>
</protein>
<feature type="transmembrane region" description="Helical" evidence="9">
    <location>
        <begin position="180"/>
        <end position="200"/>
    </location>
</feature>
<evidence type="ECO:0008006" key="12">
    <source>
        <dbReference type="Google" id="ProtNLM"/>
    </source>
</evidence>
<feature type="transmembrane region" description="Helical" evidence="9">
    <location>
        <begin position="427"/>
        <end position="443"/>
    </location>
</feature>
<dbReference type="KEGG" id="tep:TepRe1_0506"/>
<dbReference type="GO" id="GO:0005345">
    <property type="term" value="F:purine nucleobase transmembrane transporter activity"/>
    <property type="evidence" value="ECO:0007669"/>
    <property type="project" value="TreeGrafter"/>
</dbReference>
<evidence type="ECO:0000256" key="4">
    <source>
        <dbReference type="ARBA" id="ARBA00022475"/>
    </source>
</evidence>
<dbReference type="PATRIC" id="fig|1209989.3.peg.595"/>
<dbReference type="GO" id="GO:0005886">
    <property type="term" value="C:plasma membrane"/>
    <property type="evidence" value="ECO:0007669"/>
    <property type="project" value="UniProtKB-SubCell"/>
</dbReference>
<dbReference type="PIRSF" id="PIRSF005353">
    <property type="entry name" value="PbuG"/>
    <property type="match status" value="1"/>
</dbReference>
<feature type="transmembrane region" description="Helical" evidence="9">
    <location>
        <begin position="144"/>
        <end position="168"/>
    </location>
</feature>
<dbReference type="Pfam" id="PF00860">
    <property type="entry name" value="Xan_ur_permease"/>
    <property type="match status" value="1"/>
</dbReference>
<keyword evidence="11" id="KW-1185">Reference proteome</keyword>
<dbReference type="eggNOG" id="COG2252">
    <property type="taxonomic scope" value="Bacteria"/>
</dbReference>
<dbReference type="Proteomes" id="UP000010802">
    <property type="component" value="Chromosome"/>
</dbReference>
<dbReference type="InterPro" id="IPR045018">
    <property type="entry name" value="Azg-like"/>
</dbReference>
<evidence type="ECO:0000256" key="5">
    <source>
        <dbReference type="ARBA" id="ARBA00022692"/>
    </source>
</evidence>
<feature type="transmembrane region" description="Helical" evidence="9">
    <location>
        <begin position="296"/>
        <end position="318"/>
    </location>
</feature>
<comment type="subcellular location">
    <subcellularLocation>
        <location evidence="1 8">Cell membrane</location>
        <topology evidence="1 8">Multi-pass membrane protein</topology>
    </subcellularLocation>
</comment>
<comment type="similarity">
    <text evidence="2 8">Belongs to the nucleobase:cation symporter-2 (NCS2) (TC 2.A.40) family. Azg-like subfamily.</text>
</comment>
<keyword evidence="5 8" id="KW-0812">Transmembrane</keyword>
<dbReference type="InterPro" id="IPR006043">
    <property type="entry name" value="NCS2"/>
</dbReference>
<keyword evidence="6 8" id="KW-1133">Transmembrane helix</keyword>
<dbReference type="PANTHER" id="PTHR43337:SF1">
    <property type="entry name" value="XANTHINE_URACIL PERMEASE C887.17-RELATED"/>
    <property type="match status" value="1"/>
</dbReference>
<keyword evidence="3 8" id="KW-0813">Transport</keyword>
<evidence type="ECO:0000256" key="1">
    <source>
        <dbReference type="ARBA" id="ARBA00004651"/>
    </source>
</evidence>
<feature type="transmembrane region" description="Helical" evidence="9">
    <location>
        <begin position="63"/>
        <end position="84"/>
    </location>
</feature>
<evidence type="ECO:0000256" key="6">
    <source>
        <dbReference type="ARBA" id="ARBA00022989"/>
    </source>
</evidence>